<dbReference type="EMBL" id="PYFT01000001">
    <property type="protein sequence ID" value="PSR54064.1"/>
    <property type="molecule type" value="Genomic_DNA"/>
</dbReference>
<organism evidence="1 2">
    <name type="scientific">Adhaeribacter arboris</name>
    <dbReference type="NCBI Taxonomy" id="2072846"/>
    <lineage>
        <taxon>Bacteria</taxon>
        <taxon>Pseudomonadati</taxon>
        <taxon>Bacteroidota</taxon>
        <taxon>Cytophagia</taxon>
        <taxon>Cytophagales</taxon>
        <taxon>Hymenobacteraceae</taxon>
        <taxon>Adhaeribacter</taxon>
    </lineage>
</organism>
<keyword evidence="2" id="KW-1185">Reference proteome</keyword>
<accession>A0A2T2YEY6</accession>
<sequence>MATTKQFSVSSTTILGLAQANANAGLLPLNARKGKVYEITEEDIQRVDRLGNIGAIRGLQLASSTGKIHSKYTCTLEAADENAKRILIKKGPRKGEEFPVPSFEETEDSFIIELVPSTVS</sequence>
<name>A0A2T2YEY6_9BACT</name>
<proteinExistence type="predicted"/>
<dbReference type="AlphaFoldDB" id="A0A2T2YEY6"/>
<protein>
    <submittedName>
        <fullName evidence="1">Uncharacterized protein</fullName>
    </submittedName>
</protein>
<reference evidence="1 2" key="1">
    <citation type="submission" date="2018-03" db="EMBL/GenBank/DDBJ databases">
        <title>Adhaeribacter sp. HMF7605 Genome sequencing and assembly.</title>
        <authorList>
            <person name="Kang H."/>
            <person name="Kang J."/>
            <person name="Cha I."/>
            <person name="Kim H."/>
            <person name="Joh K."/>
        </authorList>
    </citation>
    <scope>NUCLEOTIDE SEQUENCE [LARGE SCALE GENOMIC DNA]</scope>
    <source>
        <strain evidence="1 2">HMF7605</strain>
    </source>
</reference>
<dbReference type="Proteomes" id="UP000240357">
    <property type="component" value="Unassembled WGS sequence"/>
</dbReference>
<comment type="caution">
    <text evidence="1">The sequence shown here is derived from an EMBL/GenBank/DDBJ whole genome shotgun (WGS) entry which is preliminary data.</text>
</comment>
<dbReference type="RefSeq" id="WP_106929354.1">
    <property type="nucleotide sequence ID" value="NZ_PYFT01000001.1"/>
</dbReference>
<evidence type="ECO:0000313" key="1">
    <source>
        <dbReference type="EMBL" id="PSR54064.1"/>
    </source>
</evidence>
<gene>
    <name evidence="1" type="ORF">AHMF7605_11300</name>
</gene>
<evidence type="ECO:0000313" key="2">
    <source>
        <dbReference type="Proteomes" id="UP000240357"/>
    </source>
</evidence>